<name>A0A3B0X6C7_9ZZZZ</name>
<proteinExistence type="inferred from homology"/>
<protein>
    <recommendedName>
        <fullName evidence="6">flavin prenyltransferase</fullName>
        <ecNumber evidence="6">2.5.1.129</ecNumber>
    </recommendedName>
</protein>
<accession>A0A3B0X6C7</accession>
<evidence type="ECO:0000256" key="1">
    <source>
        <dbReference type="ARBA" id="ARBA00022602"/>
    </source>
</evidence>
<evidence type="ECO:0000259" key="7">
    <source>
        <dbReference type="Pfam" id="PF02441"/>
    </source>
</evidence>
<dbReference type="GO" id="GO:0106141">
    <property type="term" value="F:flavin prenyltransferase activity"/>
    <property type="evidence" value="ECO:0007669"/>
    <property type="project" value="UniProtKB-EC"/>
</dbReference>
<evidence type="ECO:0000256" key="2">
    <source>
        <dbReference type="ARBA" id="ARBA00022630"/>
    </source>
</evidence>
<dbReference type="PANTHER" id="PTHR43374:SF1">
    <property type="entry name" value="FLAVIN PRENYLTRANSFERASE PAD1, MITOCHONDRIAL"/>
    <property type="match status" value="1"/>
</dbReference>
<reference evidence="8" key="1">
    <citation type="submission" date="2018-06" db="EMBL/GenBank/DDBJ databases">
        <authorList>
            <person name="Zhirakovskaya E."/>
        </authorList>
    </citation>
    <scope>NUCLEOTIDE SEQUENCE</scope>
</reference>
<dbReference type="Gene3D" id="3.40.50.1950">
    <property type="entry name" value="Flavin prenyltransferase-like"/>
    <property type="match status" value="1"/>
</dbReference>
<keyword evidence="1" id="KW-0637">Prenyltransferase</keyword>
<dbReference type="Pfam" id="PF02441">
    <property type="entry name" value="Flavoprotein"/>
    <property type="match status" value="1"/>
</dbReference>
<keyword evidence="4 8" id="KW-0808">Transferase</keyword>
<evidence type="ECO:0000256" key="4">
    <source>
        <dbReference type="ARBA" id="ARBA00022679"/>
    </source>
</evidence>
<evidence type="ECO:0000313" key="8">
    <source>
        <dbReference type="EMBL" id="VAW59933.1"/>
    </source>
</evidence>
<dbReference type="InterPro" id="IPR036551">
    <property type="entry name" value="Flavin_trans-like"/>
</dbReference>
<organism evidence="8">
    <name type="scientific">hydrothermal vent metagenome</name>
    <dbReference type="NCBI Taxonomy" id="652676"/>
    <lineage>
        <taxon>unclassified sequences</taxon>
        <taxon>metagenomes</taxon>
        <taxon>ecological metagenomes</taxon>
    </lineage>
</organism>
<gene>
    <name evidence="8" type="ORF">MNBD_GAMMA11-3381</name>
</gene>
<dbReference type="FunFam" id="3.40.50.1950:FF:000001">
    <property type="entry name" value="Flavin prenyltransferase UbiX"/>
    <property type="match status" value="1"/>
</dbReference>
<evidence type="ECO:0000256" key="6">
    <source>
        <dbReference type="ARBA" id="ARBA00066834"/>
    </source>
</evidence>
<dbReference type="InterPro" id="IPR004507">
    <property type="entry name" value="UbiX-like"/>
</dbReference>
<dbReference type="SUPFAM" id="SSF52507">
    <property type="entry name" value="Homo-oligomeric flavin-containing Cys decarboxylases, HFCD"/>
    <property type="match status" value="1"/>
</dbReference>
<dbReference type="EMBL" id="UOFG01000101">
    <property type="protein sequence ID" value="VAW59933.1"/>
    <property type="molecule type" value="Genomic_DNA"/>
</dbReference>
<dbReference type="NCBIfam" id="NF004685">
    <property type="entry name" value="PRK06029.1"/>
    <property type="match status" value="1"/>
</dbReference>
<keyword evidence="2" id="KW-0285">Flavoprotein</keyword>
<dbReference type="EC" id="2.5.1.129" evidence="6"/>
<feature type="domain" description="Flavoprotein" evidence="7">
    <location>
        <begin position="8"/>
        <end position="193"/>
    </location>
</feature>
<dbReference type="HAMAP" id="MF_01984">
    <property type="entry name" value="ubiX_pad"/>
    <property type="match status" value="1"/>
</dbReference>
<dbReference type="AlphaFoldDB" id="A0A3B0X6C7"/>
<sequence length="205" mass="22589">MKGHTGRKTVVLAISGASGVQYGIRLLEQLLTHEHNVYLLVTRAAHVVISMETELSWPVNTRELNQQLCVRYGADEQQLKVCGEAQWASPIASGSSSVDAMVVCPCSMGTLSSIATGASANLLERAADVILKERRKLVLVPRETPFSEIHLANMLKLSRMNAVILPANPGFYNKPQSVDDIVTFMVARILDHLEIEQDLQPRWGE</sequence>
<keyword evidence="3" id="KW-0288">FMN</keyword>
<evidence type="ECO:0000256" key="5">
    <source>
        <dbReference type="ARBA" id="ARBA00060793"/>
    </source>
</evidence>
<dbReference type="InterPro" id="IPR003382">
    <property type="entry name" value="Flavoprotein"/>
</dbReference>
<dbReference type="GO" id="GO:0016831">
    <property type="term" value="F:carboxy-lyase activity"/>
    <property type="evidence" value="ECO:0007669"/>
    <property type="project" value="TreeGrafter"/>
</dbReference>
<dbReference type="PANTHER" id="PTHR43374">
    <property type="entry name" value="FLAVIN PRENYLTRANSFERASE"/>
    <property type="match status" value="1"/>
</dbReference>
<dbReference type="NCBIfam" id="TIGR00421">
    <property type="entry name" value="ubiX_pad"/>
    <property type="match status" value="1"/>
</dbReference>
<evidence type="ECO:0000256" key="3">
    <source>
        <dbReference type="ARBA" id="ARBA00022643"/>
    </source>
</evidence>
<comment type="similarity">
    <text evidence="5">Belongs to the UbiX/PAD1 family.</text>
</comment>